<dbReference type="EMBL" id="CP003107">
    <property type="protein sequence ID" value="AET61365.1"/>
    <property type="molecule type" value="Genomic_DNA"/>
</dbReference>
<reference evidence="2" key="1">
    <citation type="submission" date="2011-11" db="EMBL/GenBank/DDBJ databases">
        <title>Complete sequence of Paenibacillus terrae HPL-003.</title>
        <authorList>
            <person name="Shin S.H."/>
            <person name="Kim S."/>
            <person name="Kim J.Y."/>
        </authorList>
    </citation>
    <scope>NUCLEOTIDE SEQUENCE [LARGE SCALE GENOMIC DNA]</scope>
    <source>
        <strain evidence="2">HPL-003</strain>
    </source>
</reference>
<evidence type="ECO:0000313" key="2">
    <source>
        <dbReference type="Proteomes" id="UP000005876"/>
    </source>
</evidence>
<dbReference type="HOGENOM" id="CLU_3346797_0_0_9"/>
<accession>G7VRI6</accession>
<name>G7VRI6_PAETH</name>
<proteinExistence type="predicted"/>
<evidence type="ECO:0000313" key="1">
    <source>
        <dbReference type="EMBL" id="AET61365.1"/>
    </source>
</evidence>
<dbReference type="Proteomes" id="UP000005876">
    <property type="component" value="Chromosome"/>
</dbReference>
<dbReference type="AlphaFoldDB" id="G7VRI6"/>
<gene>
    <name evidence="1" type="ordered locus">HPL003_23225</name>
</gene>
<reference key="2">
    <citation type="submission" date="2011-11" db="EMBL/GenBank/DDBJ databases">
        <authorList>
            <person name="Shin S.H."/>
            <person name="Kim S."/>
            <person name="Kim J.Y."/>
        </authorList>
    </citation>
    <scope>NUCLEOTIDE SEQUENCE</scope>
    <source>
        <strain>HPL-003</strain>
    </source>
</reference>
<dbReference type="STRING" id="985665.HPL003_23225"/>
<sequence length="37" mass="3882">MSDNYSQVIMELSYRSISAPDKQASILCSGSGNAGSN</sequence>
<reference evidence="1 2" key="3">
    <citation type="journal article" date="2012" name="J. Bacteriol.">
        <title>Genome Sequence of Paenibacillus terrae HPL-003, a Xylanase-Producing Bacterium Isolated from Soil Found in Forest Residue.</title>
        <authorList>
            <person name="Shin S.H."/>
            <person name="Kim S."/>
            <person name="Kim J.Y."/>
            <person name="Song H.Y."/>
            <person name="Cho S.J."/>
            <person name="Kim D.R."/>
            <person name="Lee K.I."/>
            <person name="Lim H.K."/>
            <person name="Park N.J."/>
            <person name="Hwang I.T."/>
            <person name="Yang K.S."/>
        </authorList>
    </citation>
    <scope>NUCLEOTIDE SEQUENCE [LARGE SCALE GENOMIC DNA]</scope>
    <source>
        <strain evidence="1 2">HPL-003</strain>
    </source>
</reference>
<dbReference type="KEGG" id="pta:HPL003_23225"/>
<protein>
    <submittedName>
        <fullName evidence="1">Uncharacterized protein</fullName>
    </submittedName>
</protein>
<organism evidence="1 2">
    <name type="scientific">Paenibacillus terrae (strain HPL-003)</name>
    <dbReference type="NCBI Taxonomy" id="985665"/>
    <lineage>
        <taxon>Bacteria</taxon>
        <taxon>Bacillati</taxon>
        <taxon>Bacillota</taxon>
        <taxon>Bacilli</taxon>
        <taxon>Bacillales</taxon>
        <taxon>Paenibacillaceae</taxon>
        <taxon>Paenibacillus</taxon>
    </lineage>
</organism>